<evidence type="ECO:0000256" key="2">
    <source>
        <dbReference type="ARBA" id="ARBA00023125"/>
    </source>
</evidence>
<dbReference type="Pfam" id="PF09339">
    <property type="entry name" value="HTH_IclR"/>
    <property type="match status" value="1"/>
</dbReference>
<keyword evidence="7" id="KW-1185">Reference proteome</keyword>
<accession>A0A1H1G6R9</accession>
<reference evidence="6 7" key="1">
    <citation type="submission" date="2016-10" db="EMBL/GenBank/DDBJ databases">
        <authorList>
            <person name="de Groot N.N."/>
        </authorList>
    </citation>
    <scope>NUCLEOTIDE SEQUENCE [LARGE SCALE GENOMIC DNA]</scope>
    <source>
        <strain evidence="6 7">DSM 43794</strain>
    </source>
</reference>
<evidence type="ECO:0000256" key="1">
    <source>
        <dbReference type="ARBA" id="ARBA00023015"/>
    </source>
</evidence>
<dbReference type="GO" id="GO:0003677">
    <property type="term" value="F:DNA binding"/>
    <property type="evidence" value="ECO:0007669"/>
    <property type="project" value="UniProtKB-KW"/>
</dbReference>
<dbReference type="InterPro" id="IPR036390">
    <property type="entry name" value="WH_DNA-bd_sf"/>
</dbReference>
<evidence type="ECO:0000313" key="7">
    <source>
        <dbReference type="Proteomes" id="UP000217103"/>
    </source>
</evidence>
<dbReference type="RefSeq" id="WP_093259971.1">
    <property type="nucleotide sequence ID" value="NZ_FNKK01000002.1"/>
</dbReference>
<dbReference type="AlphaFoldDB" id="A0A1H1G6R9"/>
<dbReference type="PROSITE" id="PS51078">
    <property type="entry name" value="ICLR_ED"/>
    <property type="match status" value="1"/>
</dbReference>
<evidence type="ECO:0000313" key="6">
    <source>
        <dbReference type="EMBL" id="SDR08775.1"/>
    </source>
</evidence>
<gene>
    <name evidence="6" type="ORF">SAMN04489764_3398</name>
</gene>
<dbReference type="SMART" id="SM00346">
    <property type="entry name" value="HTH_ICLR"/>
    <property type="match status" value="1"/>
</dbReference>
<dbReference type="OrthoDB" id="156285at2"/>
<dbReference type="Gene3D" id="1.10.10.10">
    <property type="entry name" value="Winged helix-like DNA-binding domain superfamily/Winged helix DNA-binding domain"/>
    <property type="match status" value="1"/>
</dbReference>
<dbReference type="GO" id="GO:0045892">
    <property type="term" value="P:negative regulation of DNA-templated transcription"/>
    <property type="evidence" value="ECO:0007669"/>
    <property type="project" value="TreeGrafter"/>
</dbReference>
<dbReference type="Gene3D" id="3.30.450.40">
    <property type="match status" value="1"/>
</dbReference>
<protein>
    <submittedName>
        <fullName evidence="6">DNA-binding transcriptional regulator, IclR family</fullName>
    </submittedName>
</protein>
<dbReference type="InterPro" id="IPR050707">
    <property type="entry name" value="HTH_MetabolicPath_Reg"/>
</dbReference>
<name>A0A1H1G6R9_9ACTN</name>
<dbReference type="Proteomes" id="UP000217103">
    <property type="component" value="Unassembled WGS sequence"/>
</dbReference>
<evidence type="ECO:0000256" key="3">
    <source>
        <dbReference type="ARBA" id="ARBA00023163"/>
    </source>
</evidence>
<dbReference type="SUPFAM" id="SSF46785">
    <property type="entry name" value="Winged helix' DNA-binding domain"/>
    <property type="match status" value="1"/>
</dbReference>
<dbReference type="Pfam" id="PF01614">
    <property type="entry name" value="IclR_C"/>
    <property type="match status" value="1"/>
</dbReference>
<evidence type="ECO:0000259" key="5">
    <source>
        <dbReference type="PROSITE" id="PS51078"/>
    </source>
</evidence>
<dbReference type="EMBL" id="FNKK01000002">
    <property type="protein sequence ID" value="SDR08775.1"/>
    <property type="molecule type" value="Genomic_DNA"/>
</dbReference>
<dbReference type="SUPFAM" id="SSF55781">
    <property type="entry name" value="GAF domain-like"/>
    <property type="match status" value="1"/>
</dbReference>
<dbReference type="PROSITE" id="PS51077">
    <property type="entry name" value="HTH_ICLR"/>
    <property type="match status" value="1"/>
</dbReference>
<dbReference type="PANTHER" id="PTHR30136:SF24">
    <property type="entry name" value="HTH-TYPE TRANSCRIPTIONAL REPRESSOR ALLR"/>
    <property type="match status" value="1"/>
</dbReference>
<keyword evidence="1" id="KW-0805">Transcription regulation</keyword>
<proteinExistence type="predicted"/>
<dbReference type="PANTHER" id="PTHR30136">
    <property type="entry name" value="HELIX-TURN-HELIX TRANSCRIPTIONAL REGULATOR, ICLR FAMILY"/>
    <property type="match status" value="1"/>
</dbReference>
<feature type="domain" description="IclR-ED" evidence="5">
    <location>
        <begin position="70"/>
        <end position="225"/>
    </location>
</feature>
<evidence type="ECO:0000259" key="4">
    <source>
        <dbReference type="PROSITE" id="PS51077"/>
    </source>
</evidence>
<dbReference type="GO" id="GO:0003700">
    <property type="term" value="F:DNA-binding transcription factor activity"/>
    <property type="evidence" value="ECO:0007669"/>
    <property type="project" value="TreeGrafter"/>
</dbReference>
<dbReference type="STRING" id="35622.SAMN04489764_3398"/>
<keyword evidence="3" id="KW-0804">Transcription</keyword>
<dbReference type="InterPro" id="IPR036388">
    <property type="entry name" value="WH-like_DNA-bd_sf"/>
</dbReference>
<sequence>MAETKGPLQTLDRGLVMLNLVSQAPDGITVSELAELLGVHRAVCYRLASTLAAHGLIVRGADGRLRLGAQMRALADRFVPQLRAAARPVLRDLARACGATAHLSIAEAGECVAVEVVEPPGSVMHVAYRVGSRHPLERGAAGRAILAARPPHPRDPDSVRADRERGFSVTYGELQRGAVGVAAGLDCALGAEASIGVVALSDLDAESTGARVRQAVADLTEFLGRAGEISSRKDADG</sequence>
<dbReference type="InterPro" id="IPR029016">
    <property type="entry name" value="GAF-like_dom_sf"/>
</dbReference>
<dbReference type="InterPro" id="IPR014757">
    <property type="entry name" value="Tscrpt_reg_IclR_C"/>
</dbReference>
<organism evidence="6 7">
    <name type="scientific">Thermostaphylospora chromogena</name>
    <dbReference type="NCBI Taxonomy" id="35622"/>
    <lineage>
        <taxon>Bacteria</taxon>
        <taxon>Bacillati</taxon>
        <taxon>Actinomycetota</taxon>
        <taxon>Actinomycetes</taxon>
        <taxon>Streptosporangiales</taxon>
        <taxon>Thermomonosporaceae</taxon>
        <taxon>Thermostaphylospora</taxon>
    </lineage>
</organism>
<feature type="domain" description="HTH iclR-type" evidence="4">
    <location>
        <begin position="8"/>
        <end position="69"/>
    </location>
</feature>
<dbReference type="InterPro" id="IPR005471">
    <property type="entry name" value="Tscrpt_reg_IclR_N"/>
</dbReference>
<keyword evidence="2 6" id="KW-0238">DNA-binding</keyword>